<protein>
    <submittedName>
        <fullName evidence="6">Rho-GTPase-activating protein 8</fullName>
    </submittedName>
</protein>
<dbReference type="Gene3D" id="1.10.10.10">
    <property type="entry name" value="Winged helix-like DNA-binding domain superfamily/Winged helix DNA-binding domain"/>
    <property type="match status" value="1"/>
</dbReference>
<dbReference type="EMBL" id="CAWUHB010000026">
    <property type="protein sequence ID" value="CAK7223083.1"/>
    <property type="molecule type" value="Genomic_DNA"/>
</dbReference>
<dbReference type="CDD" id="cd04436">
    <property type="entry name" value="DEP_fRgd2"/>
    <property type="match status" value="1"/>
</dbReference>
<keyword evidence="7" id="KW-1185">Reference proteome</keyword>
<name>A0ABP0BU01_9PEZI</name>
<reference evidence="6 7" key="1">
    <citation type="submission" date="2024-01" db="EMBL/GenBank/DDBJ databases">
        <authorList>
            <person name="Allen C."/>
            <person name="Tagirdzhanova G."/>
        </authorList>
    </citation>
    <scope>NUCLEOTIDE SEQUENCE [LARGE SCALE GENOMIC DNA]</scope>
</reference>
<feature type="compositionally biased region" description="Basic and acidic residues" evidence="2">
    <location>
        <begin position="719"/>
        <end position="737"/>
    </location>
</feature>
<dbReference type="PROSITE" id="PS50238">
    <property type="entry name" value="RHOGAP"/>
    <property type="match status" value="1"/>
</dbReference>
<evidence type="ECO:0000313" key="7">
    <source>
        <dbReference type="Proteomes" id="UP001642405"/>
    </source>
</evidence>
<dbReference type="PROSITE" id="PS50186">
    <property type="entry name" value="DEP"/>
    <property type="match status" value="1"/>
</dbReference>
<dbReference type="Gene3D" id="1.20.1270.60">
    <property type="entry name" value="Arfaptin homology (AH) domain/BAR domain"/>
    <property type="match status" value="2"/>
</dbReference>
<dbReference type="Proteomes" id="UP001642405">
    <property type="component" value="Unassembled WGS sequence"/>
</dbReference>
<dbReference type="SMART" id="SM00324">
    <property type="entry name" value="RhoGAP"/>
    <property type="match status" value="1"/>
</dbReference>
<dbReference type="SUPFAM" id="SSF103657">
    <property type="entry name" value="BAR/IMD domain-like"/>
    <property type="match status" value="1"/>
</dbReference>
<dbReference type="InterPro" id="IPR000591">
    <property type="entry name" value="DEP_dom"/>
</dbReference>
<dbReference type="PANTHER" id="PTHR23065">
    <property type="entry name" value="PROLINE-SERINE-THREONINE PHOSPHATASE INTERACTING PROTEIN 1"/>
    <property type="match status" value="1"/>
</dbReference>
<feature type="domain" description="Rho-GAP" evidence="4">
    <location>
        <begin position="469"/>
        <end position="669"/>
    </location>
</feature>
<evidence type="ECO:0000259" key="4">
    <source>
        <dbReference type="PROSITE" id="PS50238"/>
    </source>
</evidence>
<evidence type="ECO:0000256" key="1">
    <source>
        <dbReference type="PROSITE-ProRule" id="PRU01077"/>
    </source>
</evidence>
<dbReference type="PROSITE" id="PS51741">
    <property type="entry name" value="F_BAR"/>
    <property type="match status" value="1"/>
</dbReference>
<feature type="domain" description="F-BAR" evidence="5">
    <location>
        <begin position="2"/>
        <end position="435"/>
    </location>
</feature>
<feature type="region of interest" description="Disordered" evidence="2">
    <location>
        <begin position="831"/>
        <end position="917"/>
    </location>
</feature>
<dbReference type="InterPro" id="IPR036390">
    <property type="entry name" value="WH_DNA-bd_sf"/>
</dbReference>
<dbReference type="Pfam" id="PF00620">
    <property type="entry name" value="RhoGAP"/>
    <property type="match status" value="1"/>
</dbReference>
<feature type="compositionally biased region" description="Low complexity" evidence="2">
    <location>
        <begin position="868"/>
        <end position="893"/>
    </location>
</feature>
<organism evidence="6 7">
    <name type="scientific">Sporothrix curviconia</name>
    <dbReference type="NCBI Taxonomy" id="1260050"/>
    <lineage>
        <taxon>Eukaryota</taxon>
        <taxon>Fungi</taxon>
        <taxon>Dikarya</taxon>
        <taxon>Ascomycota</taxon>
        <taxon>Pezizomycotina</taxon>
        <taxon>Sordariomycetes</taxon>
        <taxon>Sordariomycetidae</taxon>
        <taxon>Ophiostomatales</taxon>
        <taxon>Ophiostomataceae</taxon>
        <taxon>Sporothrix</taxon>
    </lineage>
</organism>
<dbReference type="Pfam" id="PF00610">
    <property type="entry name" value="DEP"/>
    <property type="match status" value="1"/>
</dbReference>
<dbReference type="InterPro" id="IPR000198">
    <property type="entry name" value="RhoGAP_dom"/>
</dbReference>
<feature type="region of interest" description="Disordered" evidence="2">
    <location>
        <begin position="706"/>
        <end position="788"/>
    </location>
</feature>
<feature type="region of interest" description="Disordered" evidence="2">
    <location>
        <begin position="162"/>
        <end position="194"/>
    </location>
</feature>
<dbReference type="InterPro" id="IPR031160">
    <property type="entry name" value="F_BAR_dom"/>
</dbReference>
<feature type="compositionally biased region" description="Acidic residues" evidence="2">
    <location>
        <begin position="184"/>
        <end position="194"/>
    </location>
</feature>
<dbReference type="SUPFAM" id="SSF46785">
    <property type="entry name" value="Winged helix' DNA-binding domain"/>
    <property type="match status" value="1"/>
</dbReference>
<comment type="caution">
    <text evidence="6">The sequence shown here is derived from an EMBL/GenBank/DDBJ whole genome shotgun (WGS) entry which is preliminary data.</text>
</comment>
<dbReference type="SMART" id="SM00055">
    <property type="entry name" value="FCH"/>
    <property type="match status" value="1"/>
</dbReference>
<proteinExistence type="predicted"/>
<dbReference type="InterPro" id="IPR036388">
    <property type="entry name" value="WH-like_DNA-bd_sf"/>
</dbReference>
<dbReference type="InterPro" id="IPR008936">
    <property type="entry name" value="Rho_GTPase_activation_prot"/>
</dbReference>
<evidence type="ECO:0000313" key="6">
    <source>
        <dbReference type="EMBL" id="CAK7223083.1"/>
    </source>
</evidence>
<dbReference type="InterPro" id="IPR001060">
    <property type="entry name" value="FCH_dom"/>
</dbReference>
<accession>A0ABP0BU01</accession>
<dbReference type="CDD" id="cd04399">
    <property type="entry name" value="RhoGAP_fRGD2"/>
    <property type="match status" value="1"/>
</dbReference>
<dbReference type="Gene3D" id="1.10.555.10">
    <property type="entry name" value="Rho GTPase activation protein"/>
    <property type="match status" value="1"/>
</dbReference>
<evidence type="ECO:0000259" key="5">
    <source>
        <dbReference type="PROSITE" id="PS51741"/>
    </source>
</evidence>
<dbReference type="SMART" id="SM00049">
    <property type="entry name" value="DEP"/>
    <property type="match status" value="1"/>
</dbReference>
<keyword evidence="1" id="KW-0175">Coiled coil</keyword>
<dbReference type="InterPro" id="IPR027267">
    <property type="entry name" value="AH/BAR_dom_sf"/>
</dbReference>
<dbReference type="SUPFAM" id="SSF48350">
    <property type="entry name" value="GTPase activation domain, GAP"/>
    <property type="match status" value="1"/>
</dbReference>
<sequence length="917" mass="100718">MPGFADSFWSSDYAAGLGILFGKLQQGVIEDRQLLIVARMRAEAEEVYGQRLGDIPMAVDKVQGGFSRDDGASVRKAYEGVRTEMEDAARNHRKIAQNIRDLVVNPFSRWCDAHEARIQDSQDELQGRIKTHDRQLELVKKLRNNYFNKSRLLEDLEEENKLAFQDPETSPKANIPEIKVEKEAEPEEEEEPFEIGDETYPPEQVKKILAHMLNNIKLGETKVPILGTYQNTSAGSDIVEYLQKNMNTSSVSYAERIGQDLVTHGFLRLVGNVGNTFANSSKMFYQWRPRAFQLGGVPEKKATLGRTFSLTAAGTDPNSIDSPVIGTVNEYLEKWNVLGTAYPNETPSDRMRREAREADERYKAGVRKLDDLRCELEEAIFDHLRFLERCELDRLKAIKTVILDFSGTISNVIPSLQSTVDKLVLYQETVQPLGDLRYLLENYRTGSFIPKVVTYENYYNRVDEETFGVDLEARARADKKRVPIVVTTLLTYLDHHYPDLEGDEARRNVWLIDVPLYQVHKLRAKVNHGKTFSPDVLQEYDIPTIASLLKLYLRELPDSLVSSHVYEIIRTIYQTPAGGDAPDDAHRVPVLQQTLSQLRLTNIATLDACMNHFTRLIELTSADETYVAALATTIAPCVLRPRVESSLTMEERHAYRLVRDLFAHKDAIFSELKRLSALTHSSSLKRPSGGSAAAALGSGGPGAALGGAAGAGGRPRAISTDESHRKAHMEERTRALLEKANGSRSRATSPAPSPRASTHRRDRSIGGPETRFPIQTSPTSSGDRHRQSIGPILGIKRSSLEVPGDGGAASNGAPAVDLSSVSGGLMGLDASAMPADGASPGSPADRRNSVNRNSTRFVGGRRMAPLVAGSGASAAAAGSSTAAPAAGASSTSANVDESGSHRHSQHAVTLVDRPMAD</sequence>
<dbReference type="PANTHER" id="PTHR23065:SF17">
    <property type="entry name" value="RHO-GTPASE-ACTIVATING PROTEIN RGD2"/>
    <property type="match status" value="1"/>
</dbReference>
<dbReference type="Pfam" id="PF00611">
    <property type="entry name" value="FCH"/>
    <property type="match status" value="1"/>
</dbReference>
<gene>
    <name evidence="6" type="primary">rga8</name>
    <name evidence="6" type="ORF">SCUCBS95973_005057</name>
</gene>
<evidence type="ECO:0000259" key="3">
    <source>
        <dbReference type="PROSITE" id="PS50186"/>
    </source>
</evidence>
<feature type="domain" description="DEP" evidence="3">
    <location>
        <begin position="212"/>
        <end position="289"/>
    </location>
</feature>
<feature type="compositionally biased region" description="Low complexity" evidence="2">
    <location>
        <begin position="743"/>
        <end position="756"/>
    </location>
</feature>
<evidence type="ECO:0000256" key="2">
    <source>
        <dbReference type="SAM" id="MobiDB-lite"/>
    </source>
</evidence>